<evidence type="ECO:0000313" key="3">
    <source>
        <dbReference type="EMBL" id="GHO58319.1"/>
    </source>
</evidence>
<dbReference type="InterPro" id="IPR047951">
    <property type="entry name" value="Transpos_ISL3"/>
</dbReference>
<dbReference type="PANTHER" id="PTHR33498:SF1">
    <property type="entry name" value="TRANSPOSASE FOR INSERTION SEQUENCE ELEMENT IS1557"/>
    <property type="match status" value="1"/>
</dbReference>
<name>A0ABQ3UZN2_9CHLR</name>
<reference evidence="3 4" key="1">
    <citation type="journal article" date="2021" name="Int. J. Syst. Evol. Microbiol.">
        <title>Reticulibacter mediterranei gen. nov., sp. nov., within the new family Reticulibacteraceae fam. nov., and Ktedonospora formicarum gen. nov., sp. nov., Ktedonobacter robiniae sp. nov., Dictyobacter formicarum sp. nov. and Dictyobacter arantiisoli sp. nov., belonging to the class Ktedonobacteria.</title>
        <authorList>
            <person name="Yabe S."/>
            <person name="Zheng Y."/>
            <person name="Wang C.M."/>
            <person name="Sakai Y."/>
            <person name="Abe K."/>
            <person name="Yokota A."/>
            <person name="Donadio S."/>
            <person name="Cavaletti L."/>
            <person name="Monciardini P."/>
        </authorList>
    </citation>
    <scope>NUCLEOTIDE SEQUENCE [LARGE SCALE GENOMIC DNA]</scope>
    <source>
        <strain evidence="3 4">SOSP1-30</strain>
    </source>
</reference>
<comment type="caution">
    <text evidence="3">The sequence shown here is derived from an EMBL/GenBank/DDBJ whole genome shotgun (WGS) entry which is preliminary data.</text>
</comment>
<evidence type="ECO:0000259" key="2">
    <source>
        <dbReference type="Pfam" id="PF01610"/>
    </source>
</evidence>
<protein>
    <recommendedName>
        <fullName evidence="2">Transposase IS204/IS1001/IS1096/IS1165 DDE domain-containing protein</fullName>
    </recommendedName>
</protein>
<dbReference type="Pfam" id="PF01610">
    <property type="entry name" value="DDE_Tnp_ISL3"/>
    <property type="match status" value="1"/>
</dbReference>
<sequence>MTLPSTSEWGNELFEIGWLTAAILSRNVGDDDPAWSIAMNARFSNDGSKETTTARLCIGNCVPKAIVARKKLSIAISRAYARLVKDHSCWRKSRCLLDRWSVYQLGVSPGFFLRKSVDLSQEEQEELFQIRQASPEIEAAYQLVQTVLQMLRERTGQHLETWLKAAETSHIPEFESFAAGVRQDQNAILAGLTLPWSSGQTEGQITRLKLLKRSMYGRAKFDLLRLRVLHRAEDNPKVDKTTRKVHHRQQDPATVPRSGEKTVNSQHTTAVISEVA</sequence>
<dbReference type="InterPro" id="IPR002560">
    <property type="entry name" value="Transposase_DDE"/>
</dbReference>
<evidence type="ECO:0000256" key="1">
    <source>
        <dbReference type="SAM" id="MobiDB-lite"/>
    </source>
</evidence>
<dbReference type="EMBL" id="BNJG01000003">
    <property type="protein sequence ID" value="GHO58319.1"/>
    <property type="molecule type" value="Genomic_DNA"/>
</dbReference>
<keyword evidence="4" id="KW-1185">Reference proteome</keyword>
<evidence type="ECO:0000313" key="4">
    <source>
        <dbReference type="Proteomes" id="UP000654345"/>
    </source>
</evidence>
<dbReference type="Proteomes" id="UP000654345">
    <property type="component" value="Unassembled WGS sequence"/>
</dbReference>
<dbReference type="PANTHER" id="PTHR33498">
    <property type="entry name" value="TRANSPOSASE FOR INSERTION SEQUENCE ELEMENT IS1557"/>
    <property type="match status" value="1"/>
</dbReference>
<proteinExistence type="predicted"/>
<feature type="region of interest" description="Disordered" evidence="1">
    <location>
        <begin position="235"/>
        <end position="276"/>
    </location>
</feature>
<gene>
    <name evidence="3" type="ORF">KSB_67940</name>
</gene>
<accession>A0ABQ3UZN2</accession>
<organism evidence="3 4">
    <name type="scientific">Ktedonobacter robiniae</name>
    <dbReference type="NCBI Taxonomy" id="2778365"/>
    <lineage>
        <taxon>Bacteria</taxon>
        <taxon>Bacillati</taxon>
        <taxon>Chloroflexota</taxon>
        <taxon>Ktedonobacteria</taxon>
        <taxon>Ktedonobacterales</taxon>
        <taxon>Ktedonobacteraceae</taxon>
        <taxon>Ktedonobacter</taxon>
    </lineage>
</organism>
<feature type="compositionally biased region" description="Polar residues" evidence="1">
    <location>
        <begin position="261"/>
        <end position="276"/>
    </location>
</feature>
<feature type="domain" description="Transposase IS204/IS1001/IS1096/IS1165 DDE" evidence="2">
    <location>
        <begin position="111"/>
        <end position="228"/>
    </location>
</feature>